<reference evidence="1" key="1">
    <citation type="journal article" date="2020" name="Stud. Mycol.">
        <title>101 Dothideomycetes genomes: a test case for predicting lifestyles and emergence of pathogens.</title>
        <authorList>
            <person name="Haridas S."/>
            <person name="Albert R."/>
            <person name="Binder M."/>
            <person name="Bloem J."/>
            <person name="Labutti K."/>
            <person name="Salamov A."/>
            <person name="Andreopoulos B."/>
            <person name="Baker S."/>
            <person name="Barry K."/>
            <person name="Bills G."/>
            <person name="Bluhm B."/>
            <person name="Cannon C."/>
            <person name="Castanera R."/>
            <person name="Culley D."/>
            <person name="Daum C."/>
            <person name="Ezra D."/>
            <person name="Gonzalez J."/>
            <person name="Henrissat B."/>
            <person name="Kuo A."/>
            <person name="Liang C."/>
            <person name="Lipzen A."/>
            <person name="Lutzoni F."/>
            <person name="Magnuson J."/>
            <person name="Mondo S."/>
            <person name="Nolan M."/>
            <person name="Ohm R."/>
            <person name="Pangilinan J."/>
            <person name="Park H.-J."/>
            <person name="Ramirez L."/>
            <person name="Alfaro M."/>
            <person name="Sun H."/>
            <person name="Tritt A."/>
            <person name="Yoshinaga Y."/>
            <person name="Zwiers L.-H."/>
            <person name="Turgeon B."/>
            <person name="Goodwin S."/>
            <person name="Spatafora J."/>
            <person name="Crous P."/>
            <person name="Grigoriev I."/>
        </authorList>
    </citation>
    <scope>NUCLEOTIDE SEQUENCE</scope>
    <source>
        <strain evidence="1">CBS 109.77</strain>
    </source>
</reference>
<protein>
    <submittedName>
        <fullName evidence="1">Uncharacterized protein</fullName>
    </submittedName>
</protein>
<dbReference type="Proteomes" id="UP000799757">
    <property type="component" value="Unassembled WGS sequence"/>
</dbReference>
<organism evidence="1 2">
    <name type="scientific">Melanomma pulvis-pyrius CBS 109.77</name>
    <dbReference type="NCBI Taxonomy" id="1314802"/>
    <lineage>
        <taxon>Eukaryota</taxon>
        <taxon>Fungi</taxon>
        <taxon>Dikarya</taxon>
        <taxon>Ascomycota</taxon>
        <taxon>Pezizomycotina</taxon>
        <taxon>Dothideomycetes</taxon>
        <taxon>Pleosporomycetidae</taxon>
        <taxon>Pleosporales</taxon>
        <taxon>Melanommataceae</taxon>
        <taxon>Melanomma</taxon>
    </lineage>
</organism>
<name>A0A6A6XJM6_9PLEO</name>
<gene>
    <name evidence="1" type="ORF">K505DRAFT_323069</name>
</gene>
<evidence type="ECO:0000313" key="2">
    <source>
        <dbReference type="Proteomes" id="UP000799757"/>
    </source>
</evidence>
<proteinExistence type="predicted"/>
<dbReference type="EMBL" id="MU001823">
    <property type="protein sequence ID" value="KAF2796740.1"/>
    <property type="molecule type" value="Genomic_DNA"/>
</dbReference>
<accession>A0A6A6XJM6</accession>
<dbReference type="AlphaFoldDB" id="A0A6A6XJM6"/>
<sequence>MVSTRVRAIKALFDWRRKAAKFTCPFWSSAYVLHNPRSRHLRTSDSLAFGAVSPSTLLIFEVPYHRSLSYFSRPESVKSERHGDEHTD</sequence>
<keyword evidence="2" id="KW-1185">Reference proteome</keyword>
<evidence type="ECO:0000313" key="1">
    <source>
        <dbReference type="EMBL" id="KAF2796740.1"/>
    </source>
</evidence>